<dbReference type="RefSeq" id="WP_146653995.1">
    <property type="nucleotide sequence ID" value="NZ_CP012333.1"/>
</dbReference>
<reference evidence="2 3" key="1">
    <citation type="submission" date="2015-08" db="EMBL/GenBank/DDBJ databases">
        <authorList>
            <person name="Babu N.S."/>
            <person name="Beckwith C.J."/>
            <person name="Beseler K.G."/>
            <person name="Brison A."/>
            <person name="Carone J.V."/>
            <person name="Caskin T.P."/>
            <person name="Diamond M."/>
            <person name="Durham M.E."/>
            <person name="Foxe J.M."/>
            <person name="Go M."/>
            <person name="Henderson B.A."/>
            <person name="Jones I.B."/>
            <person name="McGettigan J.A."/>
            <person name="Micheletti S.J."/>
            <person name="Nasrallah M.E."/>
            <person name="Ortiz D."/>
            <person name="Piller C.R."/>
            <person name="Privatt S.R."/>
            <person name="Schneider S.L."/>
            <person name="Sharp S."/>
            <person name="Smith T.C."/>
            <person name="Stanton J.D."/>
            <person name="Ullery H.E."/>
            <person name="Wilson R.J."/>
            <person name="Serrano M.G."/>
            <person name="Buck G."/>
            <person name="Lee V."/>
            <person name="Wang Y."/>
            <person name="Carvalho R."/>
            <person name="Voegtly L."/>
            <person name="Shi R."/>
            <person name="Duckworth R."/>
            <person name="Johnson A."/>
            <person name="Loviza R."/>
            <person name="Walstead R."/>
            <person name="Shah Z."/>
            <person name="Kiflezghi M."/>
            <person name="Wade K."/>
            <person name="Ball S.L."/>
            <person name="Bradley K.W."/>
            <person name="Asai D.J."/>
            <person name="Bowman C.A."/>
            <person name="Russell D.A."/>
            <person name="Pope W.H."/>
            <person name="Jacobs-Sera D."/>
            <person name="Hendrix R.W."/>
            <person name="Hatfull G.F."/>
        </authorList>
    </citation>
    <scope>NUCLEOTIDE SEQUENCE [LARGE SCALE GENOMIC DNA]</scope>
    <source>
        <strain evidence="2 3">DSM 27648</strain>
    </source>
</reference>
<evidence type="ECO:0008006" key="4">
    <source>
        <dbReference type="Google" id="ProtNLM"/>
    </source>
</evidence>
<accession>A0A0K1QBR0</accession>
<name>A0A0K1QBR0_9BACT</name>
<evidence type="ECO:0000256" key="1">
    <source>
        <dbReference type="SAM" id="MobiDB-lite"/>
    </source>
</evidence>
<evidence type="ECO:0000313" key="3">
    <source>
        <dbReference type="Proteomes" id="UP000064967"/>
    </source>
</evidence>
<protein>
    <recommendedName>
        <fullName evidence="4">Phage protein</fullName>
    </recommendedName>
</protein>
<keyword evidence="3" id="KW-1185">Reference proteome</keyword>
<dbReference type="EMBL" id="CP012333">
    <property type="protein sequence ID" value="AKV03189.1"/>
    <property type="molecule type" value="Genomic_DNA"/>
</dbReference>
<organism evidence="2 3">
    <name type="scientific">Labilithrix luteola</name>
    <dbReference type="NCBI Taxonomy" id="1391654"/>
    <lineage>
        <taxon>Bacteria</taxon>
        <taxon>Pseudomonadati</taxon>
        <taxon>Myxococcota</taxon>
        <taxon>Polyangia</taxon>
        <taxon>Polyangiales</taxon>
        <taxon>Labilitrichaceae</taxon>
        <taxon>Labilithrix</taxon>
    </lineage>
</organism>
<dbReference type="Proteomes" id="UP000064967">
    <property type="component" value="Chromosome"/>
</dbReference>
<dbReference type="AlphaFoldDB" id="A0A0K1QBR0"/>
<dbReference type="STRING" id="1391654.AKJ09_09852"/>
<feature type="region of interest" description="Disordered" evidence="1">
    <location>
        <begin position="89"/>
        <end position="134"/>
    </location>
</feature>
<evidence type="ECO:0000313" key="2">
    <source>
        <dbReference type="EMBL" id="AKV03189.1"/>
    </source>
</evidence>
<sequence length="160" mass="17146">MGGKQALDAFIAGIESLRTLNEQVAREAEEPVADVFRENARRGVTPDGDAWPEKADGGRALPKAADAVESSAQRNRITVKVGAPYVFHNWGAGGSSQTKEAKRRRKHAAKQREESGKKSKFHAPRRQMLPDAGADVPAAVSEVLKDTAARVFQDATKGGG</sequence>
<proteinExistence type="predicted"/>
<feature type="region of interest" description="Disordered" evidence="1">
    <location>
        <begin position="36"/>
        <end position="69"/>
    </location>
</feature>
<gene>
    <name evidence="2" type="ORF">AKJ09_09852</name>
</gene>
<dbReference type="KEGG" id="llu:AKJ09_09852"/>